<dbReference type="InterPro" id="IPR016177">
    <property type="entry name" value="DNA-bd_dom_sf"/>
</dbReference>
<feature type="region of interest" description="Disordered" evidence="8">
    <location>
        <begin position="1"/>
        <end position="20"/>
    </location>
</feature>
<feature type="region of interest" description="Disordered" evidence="8">
    <location>
        <begin position="107"/>
        <end position="133"/>
    </location>
</feature>
<evidence type="ECO:0000313" key="11">
    <source>
        <dbReference type="Proteomes" id="UP001472677"/>
    </source>
</evidence>
<protein>
    <recommendedName>
        <fullName evidence="9">AP2/ERF domain-containing protein</fullName>
    </recommendedName>
</protein>
<dbReference type="PANTHER" id="PTHR31985:SF273">
    <property type="entry name" value="ETHYLENE-RESPONSIVE TRANSCRIPTION FACTOR ERF017"/>
    <property type="match status" value="1"/>
</dbReference>
<accession>A0ABR2F0X2</accession>
<evidence type="ECO:0000259" key="9">
    <source>
        <dbReference type="PROSITE" id="PS51032"/>
    </source>
</evidence>
<sequence>MVKPTSSQSPASPTDTSSCSKYRGVRMRKWGKWVSEIRLPNSRERIWLGSYDSAEKAAKAFDAALYCLRGPDANFNFPDNPPEITGGRELIPPEIQLVASRFANQQETGNETTDNNNNNTNTSNNNSSNNESYVGSEQCTYYSLTAVEIEKHEIDWSSFVNISETDQWMPDYGFYSPLRNHFPGDQLYPPPPFDDNVDDDLNGTSQSSSFLWNF</sequence>
<keyword evidence="3" id="KW-0238">DNA-binding</keyword>
<dbReference type="PRINTS" id="PR00367">
    <property type="entry name" value="ETHRSPELEMNT"/>
</dbReference>
<evidence type="ECO:0000256" key="1">
    <source>
        <dbReference type="ARBA" id="ARBA00004123"/>
    </source>
</evidence>
<dbReference type="Pfam" id="PF00847">
    <property type="entry name" value="AP2"/>
    <property type="match status" value="1"/>
</dbReference>
<comment type="subcellular location">
    <subcellularLocation>
        <location evidence="1">Nucleus</location>
    </subcellularLocation>
</comment>
<proteinExistence type="inferred from homology"/>
<keyword evidence="6" id="KW-0539">Nucleus</keyword>
<dbReference type="InterPro" id="IPR001471">
    <property type="entry name" value="AP2/ERF_dom"/>
</dbReference>
<keyword evidence="2" id="KW-0805">Transcription regulation</keyword>
<name>A0ABR2F0X2_9ROSI</name>
<gene>
    <name evidence="10" type="ORF">V6N12_007155</name>
</gene>
<evidence type="ECO:0000256" key="5">
    <source>
        <dbReference type="ARBA" id="ARBA00023163"/>
    </source>
</evidence>
<dbReference type="EMBL" id="JBBPBM010000009">
    <property type="protein sequence ID" value="KAK8568607.1"/>
    <property type="molecule type" value="Genomic_DNA"/>
</dbReference>
<evidence type="ECO:0000256" key="2">
    <source>
        <dbReference type="ARBA" id="ARBA00023015"/>
    </source>
</evidence>
<dbReference type="CDD" id="cd00018">
    <property type="entry name" value="AP2"/>
    <property type="match status" value="1"/>
</dbReference>
<evidence type="ECO:0000256" key="8">
    <source>
        <dbReference type="SAM" id="MobiDB-lite"/>
    </source>
</evidence>
<dbReference type="InterPro" id="IPR036955">
    <property type="entry name" value="AP2/ERF_dom_sf"/>
</dbReference>
<feature type="domain" description="AP2/ERF" evidence="9">
    <location>
        <begin position="21"/>
        <end position="78"/>
    </location>
</feature>
<dbReference type="SMART" id="SM00380">
    <property type="entry name" value="AP2"/>
    <property type="match status" value="1"/>
</dbReference>
<evidence type="ECO:0000313" key="10">
    <source>
        <dbReference type="EMBL" id="KAK8568607.1"/>
    </source>
</evidence>
<keyword evidence="5" id="KW-0804">Transcription</keyword>
<evidence type="ECO:0000256" key="3">
    <source>
        <dbReference type="ARBA" id="ARBA00023125"/>
    </source>
</evidence>
<reference evidence="10 11" key="1">
    <citation type="journal article" date="2024" name="G3 (Bethesda)">
        <title>Genome assembly of Hibiscus sabdariffa L. provides insights into metabolisms of medicinal natural products.</title>
        <authorList>
            <person name="Kim T."/>
        </authorList>
    </citation>
    <scope>NUCLEOTIDE SEQUENCE [LARGE SCALE GENOMIC DNA]</scope>
    <source>
        <strain evidence="10">TK-2024</strain>
        <tissue evidence="10">Old leaves</tissue>
    </source>
</reference>
<dbReference type="SUPFAM" id="SSF54171">
    <property type="entry name" value="DNA-binding domain"/>
    <property type="match status" value="1"/>
</dbReference>
<evidence type="ECO:0000256" key="4">
    <source>
        <dbReference type="ARBA" id="ARBA00023159"/>
    </source>
</evidence>
<organism evidence="10 11">
    <name type="scientific">Hibiscus sabdariffa</name>
    <name type="common">roselle</name>
    <dbReference type="NCBI Taxonomy" id="183260"/>
    <lineage>
        <taxon>Eukaryota</taxon>
        <taxon>Viridiplantae</taxon>
        <taxon>Streptophyta</taxon>
        <taxon>Embryophyta</taxon>
        <taxon>Tracheophyta</taxon>
        <taxon>Spermatophyta</taxon>
        <taxon>Magnoliopsida</taxon>
        <taxon>eudicotyledons</taxon>
        <taxon>Gunneridae</taxon>
        <taxon>Pentapetalae</taxon>
        <taxon>rosids</taxon>
        <taxon>malvids</taxon>
        <taxon>Malvales</taxon>
        <taxon>Malvaceae</taxon>
        <taxon>Malvoideae</taxon>
        <taxon>Hibiscus</taxon>
    </lineage>
</organism>
<comment type="similarity">
    <text evidence="7">Belongs to the AP2/ERF transcription factor family. ERF subfamily.</text>
</comment>
<evidence type="ECO:0000256" key="7">
    <source>
        <dbReference type="ARBA" id="ARBA00024343"/>
    </source>
</evidence>
<comment type="caution">
    <text evidence="10">The sequence shown here is derived from an EMBL/GenBank/DDBJ whole genome shotgun (WGS) entry which is preliminary data.</text>
</comment>
<evidence type="ECO:0000256" key="6">
    <source>
        <dbReference type="ARBA" id="ARBA00023242"/>
    </source>
</evidence>
<dbReference type="PANTHER" id="PTHR31985">
    <property type="entry name" value="ETHYLENE-RESPONSIVE TRANSCRIPTION FACTOR ERF042-RELATED"/>
    <property type="match status" value="1"/>
</dbReference>
<dbReference type="PROSITE" id="PS51032">
    <property type="entry name" value="AP2_ERF"/>
    <property type="match status" value="1"/>
</dbReference>
<keyword evidence="11" id="KW-1185">Reference proteome</keyword>
<keyword evidence="4" id="KW-0010">Activator</keyword>
<dbReference type="Proteomes" id="UP001472677">
    <property type="component" value="Unassembled WGS sequence"/>
</dbReference>
<feature type="compositionally biased region" description="Low complexity" evidence="8">
    <location>
        <begin position="110"/>
        <end position="132"/>
    </location>
</feature>
<dbReference type="Gene3D" id="3.30.730.10">
    <property type="entry name" value="AP2/ERF domain"/>
    <property type="match status" value="1"/>
</dbReference>
<dbReference type="InterPro" id="IPR051032">
    <property type="entry name" value="AP2/ERF_TF_ERF_subfamily"/>
</dbReference>